<organism evidence="2 3">
    <name type="scientific">Henriciella mobilis</name>
    <dbReference type="NCBI Taxonomy" id="2305467"/>
    <lineage>
        <taxon>Bacteria</taxon>
        <taxon>Pseudomonadati</taxon>
        <taxon>Pseudomonadota</taxon>
        <taxon>Alphaproteobacteria</taxon>
        <taxon>Hyphomonadales</taxon>
        <taxon>Hyphomonadaceae</taxon>
        <taxon>Henriciella</taxon>
    </lineage>
</organism>
<dbReference type="AlphaFoldDB" id="A0A399R7Q3"/>
<keyword evidence="1" id="KW-0812">Transmembrane</keyword>
<evidence type="ECO:0000313" key="3">
    <source>
        <dbReference type="Proteomes" id="UP000266385"/>
    </source>
</evidence>
<keyword evidence="1" id="KW-0472">Membrane</keyword>
<sequence length="255" mass="28655">MILQRLATSIRKQDWFTVLIETLIVVFGVFIGLQVNNWNGARQDRAAGLYYLSSIGEDIASDAVQLEAHIDGLSREAEHAEIIVRYLEGEDVGLSDWAMFQLIYFRAGWTPFTPNSVTYDELVSAGQFKLLPDAALRREIGDYYAGLEDFSIFYAFQPPLREIIRGKYSPETQAYMWQTCFTNANYRLGYGSITDCPAFDDPDQIARTLQILKQTDGLADAVRYTQSIRLIVLNGAPTDLEEARMLSAKIAGVAP</sequence>
<gene>
    <name evidence="2" type="ORF">D1223_17790</name>
</gene>
<dbReference type="InterPro" id="IPR045749">
    <property type="entry name" value="DUF6090"/>
</dbReference>
<reference evidence="2 3" key="1">
    <citation type="submission" date="2018-08" db="EMBL/GenBank/DDBJ databases">
        <title>Henriciella mobilis sp. nov., isolated from seawater.</title>
        <authorList>
            <person name="Cheng H."/>
            <person name="Wu Y.-H."/>
            <person name="Xu X.-W."/>
            <person name="Guo L.-L."/>
        </authorList>
    </citation>
    <scope>NUCLEOTIDE SEQUENCE [LARGE SCALE GENOMIC DNA]</scope>
    <source>
        <strain evidence="2 3">JN25</strain>
    </source>
</reference>
<dbReference type="Proteomes" id="UP000266385">
    <property type="component" value="Unassembled WGS sequence"/>
</dbReference>
<keyword evidence="3" id="KW-1185">Reference proteome</keyword>
<evidence type="ECO:0000313" key="2">
    <source>
        <dbReference type="EMBL" id="RIJ26793.1"/>
    </source>
</evidence>
<evidence type="ECO:0000256" key="1">
    <source>
        <dbReference type="SAM" id="Phobius"/>
    </source>
</evidence>
<name>A0A399R7Q3_9PROT</name>
<dbReference type="RefSeq" id="WP_119377686.1">
    <property type="nucleotide sequence ID" value="NZ_QWFX01000016.1"/>
</dbReference>
<proteinExistence type="predicted"/>
<dbReference type="OrthoDB" id="7562173at2"/>
<dbReference type="Pfam" id="PF19578">
    <property type="entry name" value="DUF6090"/>
    <property type="match status" value="1"/>
</dbReference>
<keyword evidence="1" id="KW-1133">Transmembrane helix</keyword>
<dbReference type="EMBL" id="QWFX01000016">
    <property type="protein sequence ID" value="RIJ26793.1"/>
    <property type="molecule type" value="Genomic_DNA"/>
</dbReference>
<comment type="caution">
    <text evidence="2">The sequence shown here is derived from an EMBL/GenBank/DDBJ whole genome shotgun (WGS) entry which is preliminary data.</text>
</comment>
<accession>A0A399R7Q3</accession>
<feature type="transmembrane region" description="Helical" evidence="1">
    <location>
        <begin position="15"/>
        <end position="35"/>
    </location>
</feature>
<protein>
    <submittedName>
        <fullName evidence="2">Uncharacterized protein</fullName>
    </submittedName>
</protein>